<sequence length="509" mass="56175">MEKTALLEMKGITKKFGTVLANDHIDLQLYPGEIHALLGENGSGKSTLMNILLGIYKPNSGDIFYKGEKGQIKTPKHSAELGIGMVHQHFALIPTLTVAENIFLSLDHCSFILDQQKMESKIREYSEQFSLQVDPGAKVWQLSVGEQQRVEIMKLLCRNSEILVLDEPSAVLTPQEAGEMFKTLRKMAAHGKSVIFISHKMNEVMEHADRITVLKNGRVTDRMLADEANIDRMTKAVVGERDIEKIFNKSQVKTERLLLEANHLRVLNDKGLVALQDVSFQLHAGEIFAIAGVAGSGQRELAESLAGLRKVTSGKLSFKGKDITKKNIRERVIQGISFIPEDRLKMGLIPSMNMKENAVLKEFRGSSYNKGGILLSKAIRTLTERHVANHGIKHGGLDLPVSLMSGGNQQKLLIAREVNGNPELIIAAYPVRGLDIGATASIHKTLVEQRDRGACILLISEELDEIFEMSDRVAVLCGGKLMGIRNISETNYEEIGQMMSGESASDESA</sequence>
<keyword evidence="1" id="KW-0547">Nucleotide-binding</keyword>
<evidence type="ECO:0000313" key="2">
    <source>
        <dbReference type="Proteomes" id="UP000594014"/>
    </source>
</evidence>
<name>A0ACD1A996_9FIRM</name>
<keyword evidence="2" id="KW-1185">Reference proteome</keyword>
<protein>
    <submittedName>
        <fullName evidence="1">ABC transporter ATP-binding protein</fullName>
    </submittedName>
</protein>
<keyword evidence="1" id="KW-0067">ATP-binding</keyword>
<organism evidence="1 2">
    <name type="scientific">Anoxybacterium hadale</name>
    <dbReference type="NCBI Taxonomy" id="3408580"/>
    <lineage>
        <taxon>Bacteria</taxon>
        <taxon>Bacillati</taxon>
        <taxon>Bacillota</taxon>
        <taxon>Clostridia</taxon>
        <taxon>Peptostreptococcales</taxon>
        <taxon>Anaerovoracaceae</taxon>
        <taxon>Anoxybacterium</taxon>
    </lineage>
</organism>
<dbReference type="Proteomes" id="UP000594014">
    <property type="component" value="Chromosome"/>
</dbReference>
<proteinExistence type="predicted"/>
<evidence type="ECO:0000313" key="1">
    <source>
        <dbReference type="EMBL" id="QOX62881.1"/>
    </source>
</evidence>
<accession>A0ACD1A996</accession>
<gene>
    <name evidence="1" type="ORF">FRZ06_05770</name>
</gene>
<reference evidence="1" key="1">
    <citation type="submission" date="2019-08" db="EMBL/GenBank/DDBJ databases">
        <title>Genome sequence of Clostridiales bacterium MT110.</title>
        <authorList>
            <person name="Cao J."/>
        </authorList>
    </citation>
    <scope>NUCLEOTIDE SEQUENCE</scope>
    <source>
        <strain evidence="1">MT110</strain>
    </source>
</reference>
<dbReference type="EMBL" id="CP042469">
    <property type="protein sequence ID" value="QOX62881.1"/>
    <property type="molecule type" value="Genomic_DNA"/>
</dbReference>